<dbReference type="SMART" id="SM01030">
    <property type="entry name" value="BHD_1"/>
    <property type="match status" value="1"/>
</dbReference>
<evidence type="ECO:0000256" key="5">
    <source>
        <dbReference type="ARBA" id="ARBA00022691"/>
    </source>
</evidence>
<dbReference type="SFLD" id="SFLDG01386">
    <property type="entry name" value="main_SPASM_domain-containing"/>
    <property type="match status" value="1"/>
</dbReference>
<evidence type="ECO:0000256" key="13">
    <source>
        <dbReference type="ARBA" id="ARBA00048697"/>
    </source>
</evidence>
<feature type="compositionally biased region" description="Polar residues" evidence="14">
    <location>
        <begin position="44"/>
        <end position="60"/>
    </location>
</feature>
<dbReference type="EMBL" id="JASMQC010000059">
    <property type="protein sequence ID" value="KAK1928646.1"/>
    <property type="molecule type" value="Genomic_DNA"/>
</dbReference>
<evidence type="ECO:0000256" key="14">
    <source>
        <dbReference type="SAM" id="MobiDB-lite"/>
    </source>
</evidence>
<dbReference type="InterPro" id="IPR050105">
    <property type="entry name" value="MoCo_biosynth_MoaA/MoaC"/>
</dbReference>
<dbReference type="GO" id="GO:0003677">
    <property type="term" value="F:DNA binding"/>
    <property type="evidence" value="ECO:0007669"/>
    <property type="project" value="InterPro"/>
</dbReference>
<keyword evidence="11" id="KW-0501">Molybdenum cofactor biosynthesis</keyword>
<dbReference type="InterPro" id="IPR007197">
    <property type="entry name" value="rSAM"/>
</dbReference>
<evidence type="ECO:0000313" key="17">
    <source>
        <dbReference type="Proteomes" id="UP001259832"/>
    </source>
</evidence>
<dbReference type="SMART" id="SM01031">
    <property type="entry name" value="BHD_2"/>
    <property type="match status" value="1"/>
</dbReference>
<dbReference type="SMART" id="SM01032">
    <property type="entry name" value="BHD_3"/>
    <property type="match status" value="1"/>
</dbReference>
<keyword evidence="6" id="KW-0479">Metal-binding</keyword>
<comment type="cofactor">
    <cofactor evidence="1">
        <name>[4Fe-4S] cluster</name>
        <dbReference type="ChEBI" id="CHEBI:49883"/>
    </cofactor>
</comment>
<evidence type="ECO:0000256" key="4">
    <source>
        <dbReference type="ARBA" id="ARBA00022485"/>
    </source>
</evidence>
<dbReference type="SFLD" id="SFLDS00029">
    <property type="entry name" value="Radical_SAM"/>
    <property type="match status" value="1"/>
</dbReference>
<dbReference type="Pfam" id="PF06463">
    <property type="entry name" value="Mob_synth_C"/>
    <property type="match status" value="1"/>
</dbReference>
<feature type="compositionally biased region" description="Acidic residues" evidence="14">
    <location>
        <begin position="10"/>
        <end position="35"/>
    </location>
</feature>
<proteinExistence type="inferred from homology"/>
<evidence type="ECO:0000256" key="9">
    <source>
        <dbReference type="ARBA" id="ARBA00023014"/>
    </source>
</evidence>
<dbReference type="AlphaFoldDB" id="A0AAD9FYQ8"/>
<dbReference type="InterPro" id="IPR013785">
    <property type="entry name" value="Aldolase_TIM"/>
</dbReference>
<dbReference type="EC" id="4.1.99.22" evidence="3"/>
<dbReference type="InterPro" id="IPR038765">
    <property type="entry name" value="Papain-like_cys_pep_sf"/>
</dbReference>
<dbReference type="GO" id="GO:0046872">
    <property type="term" value="F:metal ion binding"/>
    <property type="evidence" value="ECO:0007669"/>
    <property type="project" value="UniProtKB-KW"/>
</dbReference>
<dbReference type="InterPro" id="IPR000385">
    <property type="entry name" value="MoaA_NifB_PqqE_Fe-S-bd_CS"/>
</dbReference>
<dbReference type="GO" id="GO:0051539">
    <property type="term" value="F:4 iron, 4 sulfur cluster binding"/>
    <property type="evidence" value="ECO:0007669"/>
    <property type="project" value="UniProtKB-KW"/>
</dbReference>
<comment type="caution">
    <text evidence="16">The sequence shown here is derived from an EMBL/GenBank/DDBJ whole genome shotgun (WGS) entry which is preliminary data.</text>
</comment>
<dbReference type="GO" id="GO:0005525">
    <property type="term" value="F:GTP binding"/>
    <property type="evidence" value="ECO:0007669"/>
    <property type="project" value="UniProtKB-KW"/>
</dbReference>
<dbReference type="PROSITE" id="PS01305">
    <property type="entry name" value="MOAA_NIFB_PQQE"/>
    <property type="match status" value="1"/>
</dbReference>
<dbReference type="InterPro" id="IPR010505">
    <property type="entry name" value="MoaA_twitch"/>
</dbReference>
<dbReference type="InterPro" id="IPR036985">
    <property type="entry name" value="Transglutaminase-like_sf"/>
</dbReference>
<dbReference type="GO" id="GO:0061798">
    <property type="term" value="F:GTP 3',8'-cyclase activity"/>
    <property type="evidence" value="ECO:0007669"/>
    <property type="project" value="UniProtKB-EC"/>
</dbReference>
<dbReference type="PROSITE" id="PS51918">
    <property type="entry name" value="RADICAL_SAM"/>
    <property type="match status" value="1"/>
</dbReference>
<evidence type="ECO:0000256" key="12">
    <source>
        <dbReference type="ARBA" id="ARBA00023239"/>
    </source>
</evidence>
<dbReference type="HAMAP" id="MF_01225_B">
    <property type="entry name" value="MoaA_B"/>
    <property type="match status" value="1"/>
</dbReference>
<keyword evidence="5" id="KW-0949">S-adenosyl-L-methionine</keyword>
<evidence type="ECO:0000259" key="15">
    <source>
        <dbReference type="PROSITE" id="PS51918"/>
    </source>
</evidence>
<feature type="region of interest" description="Disordered" evidence="14">
    <location>
        <begin position="87"/>
        <end position="109"/>
    </location>
</feature>
<dbReference type="Proteomes" id="UP001259832">
    <property type="component" value="Unassembled WGS sequence"/>
</dbReference>
<dbReference type="SUPFAM" id="SSF102114">
    <property type="entry name" value="Radical SAM enzymes"/>
    <property type="match status" value="1"/>
</dbReference>
<dbReference type="Pfam" id="PF04055">
    <property type="entry name" value="Radical_SAM"/>
    <property type="match status" value="1"/>
</dbReference>
<dbReference type="Pfam" id="PF03835">
    <property type="entry name" value="Rad4"/>
    <property type="match status" value="1"/>
</dbReference>
<dbReference type="GO" id="GO:0006777">
    <property type="term" value="P:Mo-molybdopterin cofactor biosynthetic process"/>
    <property type="evidence" value="ECO:0007669"/>
    <property type="project" value="UniProtKB-KW"/>
</dbReference>
<evidence type="ECO:0000256" key="6">
    <source>
        <dbReference type="ARBA" id="ARBA00022723"/>
    </source>
</evidence>
<evidence type="ECO:0000256" key="7">
    <source>
        <dbReference type="ARBA" id="ARBA00022741"/>
    </source>
</evidence>
<feature type="region of interest" description="Disordered" evidence="14">
    <location>
        <begin position="475"/>
        <end position="503"/>
    </location>
</feature>
<dbReference type="GO" id="GO:0061799">
    <property type="term" value="F:cyclic pyranopterin monophosphate synthase activity"/>
    <property type="evidence" value="ECO:0007669"/>
    <property type="project" value="TreeGrafter"/>
</dbReference>
<dbReference type="Gene3D" id="3.20.20.70">
    <property type="entry name" value="Aldolase class I"/>
    <property type="match status" value="1"/>
</dbReference>
<dbReference type="SFLD" id="SFLDG01067">
    <property type="entry name" value="SPASM/twitch_domain_containing"/>
    <property type="match status" value="1"/>
</dbReference>
<dbReference type="InterPro" id="IPR006638">
    <property type="entry name" value="Elp3/MiaA/NifB-like_rSAM"/>
</dbReference>
<comment type="pathway">
    <text evidence="2">Cofactor biosynthesis; molybdopterin biosynthesis.</text>
</comment>
<dbReference type="SMART" id="SM00729">
    <property type="entry name" value="Elp3"/>
    <property type="match status" value="1"/>
</dbReference>
<keyword evidence="7" id="KW-0547">Nucleotide-binding</keyword>
<organism evidence="16 17">
    <name type="scientific">Phytophthora citrophthora</name>
    <dbReference type="NCBI Taxonomy" id="4793"/>
    <lineage>
        <taxon>Eukaryota</taxon>
        <taxon>Sar</taxon>
        <taxon>Stramenopiles</taxon>
        <taxon>Oomycota</taxon>
        <taxon>Peronosporomycetes</taxon>
        <taxon>Peronosporales</taxon>
        <taxon>Peronosporaceae</taxon>
        <taxon>Phytophthora</taxon>
    </lineage>
</organism>
<accession>A0AAD9FYQ8</accession>
<dbReference type="InterPro" id="IPR018328">
    <property type="entry name" value="Rad4_beta-hairpin_dom3"/>
</dbReference>
<dbReference type="InterPro" id="IPR040064">
    <property type="entry name" value="MoaA-like"/>
</dbReference>
<gene>
    <name evidence="16" type="ORF">P3T76_015876</name>
</gene>
<dbReference type="Pfam" id="PF10403">
    <property type="entry name" value="BHD_1"/>
    <property type="match status" value="1"/>
</dbReference>
<comment type="catalytic activity">
    <reaction evidence="13">
        <text>GTP + AH2 + S-adenosyl-L-methionine = (8S)-3',8-cyclo-7,8-dihydroguanosine 5'-triphosphate + 5'-deoxyadenosine + L-methionine + A + H(+)</text>
        <dbReference type="Rhea" id="RHEA:49576"/>
        <dbReference type="ChEBI" id="CHEBI:13193"/>
        <dbReference type="ChEBI" id="CHEBI:15378"/>
        <dbReference type="ChEBI" id="CHEBI:17319"/>
        <dbReference type="ChEBI" id="CHEBI:17499"/>
        <dbReference type="ChEBI" id="CHEBI:37565"/>
        <dbReference type="ChEBI" id="CHEBI:57844"/>
        <dbReference type="ChEBI" id="CHEBI:59789"/>
        <dbReference type="ChEBI" id="CHEBI:131766"/>
        <dbReference type="EC" id="4.1.99.22"/>
    </reaction>
</comment>
<dbReference type="InterPro" id="IPR058240">
    <property type="entry name" value="rSAM_sf"/>
</dbReference>
<dbReference type="Pfam" id="PF10405">
    <property type="entry name" value="BHD_3"/>
    <property type="match status" value="1"/>
</dbReference>
<feature type="domain" description="Radical SAM core" evidence="15">
    <location>
        <begin position="744"/>
        <end position="965"/>
    </location>
</feature>
<evidence type="ECO:0000256" key="1">
    <source>
        <dbReference type="ARBA" id="ARBA00001966"/>
    </source>
</evidence>
<evidence type="ECO:0000256" key="11">
    <source>
        <dbReference type="ARBA" id="ARBA00023150"/>
    </source>
</evidence>
<dbReference type="Gene3D" id="3.90.260.10">
    <property type="entry name" value="Transglutaminase-like"/>
    <property type="match status" value="1"/>
</dbReference>
<name>A0AAD9FYQ8_9STRA</name>
<dbReference type="Gene3D" id="3.30.70.2460">
    <property type="entry name" value="Rad4, beta-hairpin domain BHD3"/>
    <property type="match status" value="1"/>
</dbReference>
<keyword evidence="4" id="KW-0004">4Fe-4S</keyword>
<feature type="compositionally biased region" description="Basic and acidic residues" evidence="14">
    <location>
        <begin position="475"/>
        <end position="496"/>
    </location>
</feature>
<dbReference type="CDD" id="cd01335">
    <property type="entry name" value="Radical_SAM"/>
    <property type="match status" value="1"/>
</dbReference>
<dbReference type="InterPro" id="IPR018325">
    <property type="entry name" value="Rad4/PNGase_transGLS-fold"/>
</dbReference>
<dbReference type="PANTHER" id="PTHR22960">
    <property type="entry name" value="MOLYBDOPTERIN COFACTOR SYNTHESIS PROTEIN A"/>
    <property type="match status" value="1"/>
</dbReference>
<keyword evidence="17" id="KW-1185">Reference proteome</keyword>
<protein>
    <recommendedName>
        <fullName evidence="3">GTP 3',8-cyclase</fullName>
        <ecNumber evidence="3">4.1.99.22</ecNumber>
    </recommendedName>
</protein>
<dbReference type="CDD" id="cd21117">
    <property type="entry name" value="Twitch_MoaA"/>
    <property type="match status" value="1"/>
</dbReference>
<feature type="region of interest" description="Disordered" evidence="14">
    <location>
        <begin position="693"/>
        <end position="714"/>
    </location>
</feature>
<feature type="region of interest" description="Disordered" evidence="14">
    <location>
        <begin position="1"/>
        <end position="70"/>
    </location>
</feature>
<evidence type="ECO:0000256" key="3">
    <source>
        <dbReference type="ARBA" id="ARBA00012167"/>
    </source>
</evidence>
<dbReference type="PANTHER" id="PTHR22960:SF0">
    <property type="entry name" value="MOLYBDENUM COFACTOR BIOSYNTHESIS PROTEIN 1"/>
    <property type="match status" value="1"/>
</dbReference>
<dbReference type="SFLD" id="SFLDG01383">
    <property type="entry name" value="cyclic_pyranopterin_phosphate"/>
    <property type="match status" value="1"/>
</dbReference>
<dbReference type="InterPro" id="IPR042488">
    <property type="entry name" value="Rad4_BHD3_sf"/>
</dbReference>
<dbReference type="InterPro" id="IPR018326">
    <property type="entry name" value="Rad4_beta-hairpin_dom1"/>
</dbReference>
<dbReference type="Gene3D" id="2.20.20.110">
    <property type="entry name" value="Rad4, beta-hairpin domain BHD1"/>
    <property type="match status" value="1"/>
</dbReference>
<evidence type="ECO:0000256" key="8">
    <source>
        <dbReference type="ARBA" id="ARBA00023004"/>
    </source>
</evidence>
<dbReference type="SUPFAM" id="SSF54001">
    <property type="entry name" value="Cysteine proteinases"/>
    <property type="match status" value="1"/>
</dbReference>
<keyword evidence="12" id="KW-0456">Lyase</keyword>
<reference evidence="16" key="1">
    <citation type="submission" date="2023-08" db="EMBL/GenBank/DDBJ databases">
        <title>Reference Genome Resource for the Citrus Pathogen Phytophthora citrophthora.</title>
        <authorList>
            <person name="Moller H."/>
            <person name="Coetzee B."/>
            <person name="Rose L.J."/>
            <person name="Van Niekerk J.M."/>
        </authorList>
    </citation>
    <scope>NUCLEOTIDE SEQUENCE</scope>
    <source>
        <strain evidence="16">STE-U-9442</strain>
    </source>
</reference>
<keyword evidence="10" id="KW-0342">GTP-binding</keyword>
<evidence type="ECO:0000313" key="16">
    <source>
        <dbReference type="EMBL" id="KAK1928646.1"/>
    </source>
</evidence>
<dbReference type="InterPro" id="IPR013483">
    <property type="entry name" value="MoaA"/>
</dbReference>
<evidence type="ECO:0000256" key="2">
    <source>
        <dbReference type="ARBA" id="ARBA00005046"/>
    </source>
</evidence>
<dbReference type="NCBIfam" id="TIGR02666">
    <property type="entry name" value="moaA"/>
    <property type="match status" value="1"/>
</dbReference>
<keyword evidence="9" id="KW-0411">Iron-sulfur</keyword>
<keyword evidence="8" id="KW-0408">Iron</keyword>
<dbReference type="InterPro" id="IPR018327">
    <property type="entry name" value="BHD_2"/>
</dbReference>
<evidence type="ECO:0000256" key="10">
    <source>
        <dbReference type="ARBA" id="ARBA00023134"/>
    </source>
</evidence>
<sequence length="1068" mass="121662">MLIVIRQMASEDDEEFAYSAGELDDEEESDVDWEDVGVLPDVSDTATSQPEPSNSPQQAQEPPITDDNPTENLQQIDWEQVNQSLAEQDATSVARKRRRPAIRLTKDEKQREKALHQTHLLVLLGTRIKWTKLSRSPLLRGLLLSLTATTDVDFFSEMTQQPLAYSLELLIRWFNREFQLLEEAEESEEKELISESSLMNAFFNRKGRNYELSVLFAALCGALQLRYRLAYALDPVLVQKGKAFESSFKQRPTKRRRAQKVADRLLKRKAPNESKEDDEEGTELVHRVFWQWCEVLDEKKKEWIHVDAVRRLVDRPLEVESLRGKAARFSYVISIQDDGLVVDVTPRYAGQWSKSLELRLANSWLKQVIERYNEDSTNQRIGLLQEPEDEEKALAQEEKKLETLKLAEGMPSSLEGFRKHHQYVLECHLRKSECLHPRKVVGLFNGQPVFLRAHVQPLQSAFKWRRLGRVVKESERQKPAKWKSRGDDAGGSDHSDNGTAERSGGSSLALFGLWQTMEFESPSLVDGCVPKNQYGNIEIWSPAHIPKGAVHLRLPRIDTIAESLGIDFAPAVVGFETRNGRTMPKVSGIVAARTHEATLLDAHAEKQQQTIEKAIAHNQKLVLKRWEKLTKRLLLRQRLENDYENRPVSFLDLPINRSSDAALRLFPVQTRTSQCILHEWKRQVADGPKLQDFIQSSRPKGHSGGEPAQEAPLSPEESLQQIRQILAEIRQVPRQTAPMQLVDRFGRAHTYLRISLTERCNLRCRYCMPEDGVPLQPVEDLLTTSEIVRLAKLFASSGVKRIRLTGGEPLLRRDLVDLVTQLRAIPSIESVGVTTNGLTLQKKLLALQQAGVDRLNVSLDTLKPDKFAHITRRQGFTRVLNAIVEAQKMGFSPLKINCVVQRHFNLDELVDFVAFTEKHAVDVRFIEWMPFDSNRWNDETFVPFKEMMDTIRTEFPTVEKLQDGANDTSKAFHVPGFKGQFGFITSMSEHFCGSCNRLRLTADGNLKVCLFGNTEVSLRDAMRFNVADRDIRDIVEVAVKRKKFALGGHGDMYGLSKAKNRPMILIGG</sequence>